<accession>A0AA95MS33</accession>
<keyword evidence="1" id="KW-0472">Membrane</keyword>
<dbReference type="EMBL" id="CP126114">
    <property type="protein sequence ID" value="WHY86301.1"/>
    <property type="molecule type" value="Genomic_DNA"/>
</dbReference>
<protein>
    <submittedName>
        <fullName evidence="2">Uncharacterized protein</fullName>
    </submittedName>
</protein>
<dbReference type="AlphaFoldDB" id="A0AA95MS33"/>
<dbReference type="RefSeq" id="WP_156487473.1">
    <property type="nucleotide sequence ID" value="NZ_CP126114.1"/>
</dbReference>
<feature type="transmembrane region" description="Helical" evidence="1">
    <location>
        <begin position="40"/>
        <end position="58"/>
    </location>
</feature>
<evidence type="ECO:0000313" key="2">
    <source>
        <dbReference type="EMBL" id="WHY86301.1"/>
    </source>
</evidence>
<reference evidence="2" key="1">
    <citation type="submission" date="2023-05" db="EMBL/GenBank/DDBJ databases">
        <title>Comparative genomics of Bacillaceae isolates and their secondary metabolite potential.</title>
        <authorList>
            <person name="Song L."/>
            <person name="Nielsen L.J."/>
            <person name="Mohite O."/>
            <person name="Xu X."/>
            <person name="Weber T."/>
            <person name="Kovacs A.T."/>
        </authorList>
    </citation>
    <scope>NUCLEOTIDE SEQUENCE</scope>
    <source>
        <strain evidence="2">XLM17</strain>
    </source>
</reference>
<gene>
    <name evidence="2" type="ORF">QNH39_27680</name>
</gene>
<sequence>MFNELWFVMMFWVTPALILLVILFNVLVSARSKTLQEAQQLGGIIILPAVGFVISQTAGLFLLTVWICFLIGLLLFGIVALLLFLTAKYNNRNVLFESQIR</sequence>
<feature type="transmembrane region" description="Helical" evidence="1">
    <location>
        <begin position="6"/>
        <end position="28"/>
    </location>
</feature>
<name>A0AA95MS33_9BACI</name>
<organism evidence="2 3">
    <name type="scientific">Neobacillus novalis</name>
    <dbReference type="NCBI Taxonomy" id="220687"/>
    <lineage>
        <taxon>Bacteria</taxon>
        <taxon>Bacillati</taxon>
        <taxon>Bacillota</taxon>
        <taxon>Bacilli</taxon>
        <taxon>Bacillales</taxon>
        <taxon>Bacillaceae</taxon>
        <taxon>Neobacillus</taxon>
    </lineage>
</organism>
<dbReference type="Proteomes" id="UP001178288">
    <property type="component" value="Chromosome"/>
</dbReference>
<keyword evidence="1" id="KW-1133">Transmembrane helix</keyword>
<keyword evidence="1" id="KW-0812">Transmembrane</keyword>
<evidence type="ECO:0000313" key="3">
    <source>
        <dbReference type="Proteomes" id="UP001178288"/>
    </source>
</evidence>
<dbReference type="KEGG" id="nnv:QNH39_27680"/>
<proteinExistence type="predicted"/>
<keyword evidence="3" id="KW-1185">Reference proteome</keyword>
<evidence type="ECO:0000256" key="1">
    <source>
        <dbReference type="SAM" id="Phobius"/>
    </source>
</evidence>
<feature type="transmembrane region" description="Helical" evidence="1">
    <location>
        <begin position="64"/>
        <end position="85"/>
    </location>
</feature>